<sequence>MEIEKILTDMGYGGFAGFVVGFAVKKVLNVFLMLMGLYILSIMWLSHIGILDVNWGQLWVLLKSSVSSFDAFVKGLVRTIAFSGSFMVGFTLGFKTG</sequence>
<dbReference type="Proteomes" id="UP000002043">
    <property type="component" value="Chromosome"/>
</dbReference>
<accession>D3SP65</accession>
<evidence type="ECO:0000256" key="6">
    <source>
        <dbReference type="SAM" id="Phobius"/>
    </source>
</evidence>
<reference evidence="8" key="1">
    <citation type="journal article" date="2010" name="Stand. Genomic Sci.">
        <title>Complete genome sequence of Thermocrinis albus type strain (HI 11/12T).</title>
        <authorList>
            <person name="Wirth R."/>
            <person name="Sikorski J."/>
            <person name="Brambilla E."/>
            <person name="Misra M."/>
            <person name="Lapidus A."/>
            <person name="Copeland A."/>
            <person name="Nolan M."/>
            <person name="Lucas S."/>
            <person name="Chen F."/>
            <person name="Tice H."/>
            <person name="Cheng J.F."/>
            <person name="Han C."/>
            <person name="Detter J.C."/>
            <person name="Tapia R."/>
            <person name="Bruce D."/>
            <person name="Goodwin L."/>
            <person name="Pitluck S."/>
            <person name="Pati A."/>
            <person name="Anderson I."/>
            <person name="Ivanova N."/>
            <person name="Mavromatis K."/>
            <person name="Mikhailova N."/>
            <person name="Chen A."/>
            <person name="Palaniappan K."/>
            <person name="Bilek Y."/>
            <person name="Hader T."/>
            <person name="Land M."/>
            <person name="Hauser L."/>
            <person name="Chang Y.J."/>
            <person name="Jeffries C.D."/>
            <person name="Tindall B.J."/>
            <person name="Rohde M."/>
            <person name="Goker M."/>
            <person name="Bristow J."/>
            <person name="Eisen J.A."/>
            <person name="Markowitz V."/>
            <person name="Hugenholtz P."/>
            <person name="Kyrpides N.C."/>
            <person name="Klenk H.P."/>
        </authorList>
    </citation>
    <scope>NUCLEOTIDE SEQUENCE [LARGE SCALE GENOMIC DNA]</scope>
    <source>
        <strain evidence="8">DSM 14484 / JCM 11386 / HI 11/12</strain>
    </source>
</reference>
<keyword evidence="4 6" id="KW-1133">Transmembrane helix</keyword>
<keyword evidence="5 6" id="KW-0472">Membrane</keyword>
<protein>
    <submittedName>
        <fullName evidence="7">FUN14 family protein</fullName>
    </submittedName>
</protein>
<evidence type="ECO:0000256" key="4">
    <source>
        <dbReference type="ARBA" id="ARBA00022989"/>
    </source>
</evidence>
<dbReference type="KEGG" id="tal:Thal_0317"/>
<keyword evidence="3 6" id="KW-0812">Transmembrane</keyword>
<dbReference type="OrthoDB" id="15655at2"/>
<proteinExistence type="inferred from homology"/>
<dbReference type="InterPro" id="IPR007014">
    <property type="entry name" value="FUN14"/>
</dbReference>
<comment type="similarity">
    <text evidence="2">Belongs to the FUN14 family.</text>
</comment>
<evidence type="ECO:0000313" key="8">
    <source>
        <dbReference type="Proteomes" id="UP000002043"/>
    </source>
</evidence>
<dbReference type="HOGENOM" id="CLU_095425_1_2_0"/>
<dbReference type="STRING" id="638303.Thal_0317"/>
<dbReference type="RefSeq" id="WP_012991359.1">
    <property type="nucleotide sequence ID" value="NC_013894.1"/>
</dbReference>
<feature type="transmembrane region" description="Helical" evidence="6">
    <location>
        <begin position="71"/>
        <end position="94"/>
    </location>
</feature>
<dbReference type="GO" id="GO:0016020">
    <property type="term" value="C:membrane"/>
    <property type="evidence" value="ECO:0007669"/>
    <property type="project" value="UniProtKB-SubCell"/>
</dbReference>
<feature type="transmembrane region" description="Helical" evidence="6">
    <location>
        <begin position="31"/>
        <end position="51"/>
    </location>
</feature>
<gene>
    <name evidence="7" type="ordered locus">Thal_0317</name>
</gene>
<evidence type="ECO:0000313" key="7">
    <source>
        <dbReference type="EMBL" id="ADC88952.1"/>
    </source>
</evidence>
<keyword evidence="8" id="KW-1185">Reference proteome</keyword>
<evidence type="ECO:0000256" key="1">
    <source>
        <dbReference type="ARBA" id="ARBA00004370"/>
    </source>
</evidence>
<comment type="subcellular location">
    <subcellularLocation>
        <location evidence="1">Membrane</location>
    </subcellularLocation>
</comment>
<dbReference type="AlphaFoldDB" id="D3SP65"/>
<evidence type="ECO:0000256" key="5">
    <source>
        <dbReference type="ARBA" id="ARBA00023136"/>
    </source>
</evidence>
<dbReference type="eggNOG" id="COG2383">
    <property type="taxonomic scope" value="Bacteria"/>
</dbReference>
<name>D3SP65_THEAH</name>
<evidence type="ECO:0000256" key="2">
    <source>
        <dbReference type="ARBA" id="ARBA00009160"/>
    </source>
</evidence>
<organism evidence="7 8">
    <name type="scientific">Thermocrinis albus (strain DSM 14484 / JCM 11386 / HI 11/12)</name>
    <dbReference type="NCBI Taxonomy" id="638303"/>
    <lineage>
        <taxon>Bacteria</taxon>
        <taxon>Pseudomonadati</taxon>
        <taxon>Aquificota</taxon>
        <taxon>Aquificia</taxon>
        <taxon>Aquificales</taxon>
        <taxon>Aquificaceae</taxon>
        <taxon>Thermocrinis</taxon>
    </lineage>
</organism>
<dbReference type="EMBL" id="CP001931">
    <property type="protein sequence ID" value="ADC88952.1"/>
    <property type="molecule type" value="Genomic_DNA"/>
</dbReference>
<evidence type="ECO:0000256" key="3">
    <source>
        <dbReference type="ARBA" id="ARBA00022692"/>
    </source>
</evidence>
<dbReference type="Pfam" id="PF04930">
    <property type="entry name" value="FUN14"/>
    <property type="match status" value="1"/>
</dbReference>